<keyword evidence="2" id="KW-1185">Reference proteome</keyword>
<name>B4W5H1_9CYAN</name>
<reference evidence="1 2" key="1">
    <citation type="submission" date="2008-07" db="EMBL/GenBank/DDBJ databases">
        <authorList>
            <person name="Tandeau de Marsac N."/>
            <person name="Ferriera S."/>
            <person name="Johnson J."/>
            <person name="Kravitz S."/>
            <person name="Beeson K."/>
            <person name="Sutton G."/>
            <person name="Rogers Y.-H."/>
            <person name="Friedman R."/>
            <person name="Frazier M."/>
            <person name="Venter J.C."/>
        </authorList>
    </citation>
    <scope>NUCLEOTIDE SEQUENCE [LARGE SCALE GENOMIC DNA]</scope>
    <source>
        <strain evidence="1 2">PCC 7420</strain>
    </source>
</reference>
<evidence type="ECO:0000313" key="1">
    <source>
        <dbReference type="EMBL" id="EDX70570.1"/>
    </source>
</evidence>
<protein>
    <submittedName>
        <fullName evidence="1">Uncharacterized protein</fullName>
    </submittedName>
</protein>
<dbReference type="Proteomes" id="UP000003835">
    <property type="component" value="Unassembled WGS sequence"/>
</dbReference>
<dbReference type="EMBL" id="DS989890">
    <property type="protein sequence ID" value="EDX70570.1"/>
    <property type="molecule type" value="Genomic_DNA"/>
</dbReference>
<accession>B4W5H1</accession>
<dbReference type="HOGENOM" id="CLU_3268516_0_0_3"/>
<dbReference type="AlphaFoldDB" id="B4W5H1"/>
<sequence length="41" mass="5092">MSEVETQPTTVTMFLFLDWLKQKLTNNLYYLYTYLTFMKFQ</sequence>
<proteinExistence type="predicted"/>
<dbReference type="STRING" id="118168.MC7420_1232"/>
<organism evidence="1 2">
    <name type="scientific">Coleofasciculus chthonoplastes PCC 7420</name>
    <dbReference type="NCBI Taxonomy" id="118168"/>
    <lineage>
        <taxon>Bacteria</taxon>
        <taxon>Bacillati</taxon>
        <taxon>Cyanobacteriota</taxon>
        <taxon>Cyanophyceae</taxon>
        <taxon>Coleofasciculales</taxon>
        <taxon>Coleofasciculaceae</taxon>
        <taxon>Coleofasciculus</taxon>
    </lineage>
</organism>
<evidence type="ECO:0000313" key="2">
    <source>
        <dbReference type="Proteomes" id="UP000003835"/>
    </source>
</evidence>
<gene>
    <name evidence="1" type="ORF">MC7420_1232</name>
</gene>